<evidence type="ECO:0000256" key="4">
    <source>
        <dbReference type="ARBA" id="ARBA00023172"/>
    </source>
</evidence>
<keyword evidence="2" id="KW-0229">DNA integration</keyword>
<proteinExistence type="inferred from homology"/>
<protein>
    <submittedName>
        <fullName evidence="8">Site-specific integrase</fullName>
    </submittedName>
</protein>
<dbReference type="InterPro" id="IPR002104">
    <property type="entry name" value="Integrase_catalytic"/>
</dbReference>
<evidence type="ECO:0000256" key="1">
    <source>
        <dbReference type="ARBA" id="ARBA00008857"/>
    </source>
</evidence>
<keyword evidence="3 5" id="KW-0238">DNA-binding</keyword>
<dbReference type="InterPro" id="IPR050090">
    <property type="entry name" value="Tyrosine_recombinase_XerCD"/>
</dbReference>
<feature type="domain" description="Tyr recombinase" evidence="6">
    <location>
        <begin position="211"/>
        <end position="393"/>
    </location>
</feature>
<evidence type="ECO:0000313" key="9">
    <source>
        <dbReference type="Proteomes" id="UP000474077"/>
    </source>
</evidence>
<sequence length="399" mass="46787">MTTVKVKFRPSTVEDRPGTIVYFVTHRRAVRQITTDYKVFPHEWDDKQSRPILVPTGERTAVIQTIAQRIRRDINRLDKIINSLNCNKREFATDEIVKLFHETEREASFFEFMEEVILQLERLGKERTAENYTTALNSFKRFRNGNDIMLNEIDSDLMKEYEAYLKSHGVAMNTVSFYNRILRAVYNRAVEKEMTVQRYPFKHVYTGIDKTVKRALPLKIIKRIKELDLPLKSSLDFTRDMFLFSFYTRGMSFIDMAYLKKKDLQNGILSYRRRKTGQQLFIKWEKSMQEIIDKYPANENSYLLPIIKTDRNERLQYKNALRLVNNKLKEISVSIGLQSKLTMYVSRHSWASIAKSQNIPLSVISAGMGHDSENTTRIYLASLDNSMIDKANELILGKL</sequence>
<dbReference type="SUPFAM" id="SSF56349">
    <property type="entry name" value="DNA breaking-rejoining enzymes"/>
    <property type="match status" value="1"/>
</dbReference>
<dbReference type="Proteomes" id="UP000474077">
    <property type="component" value="Unassembled WGS sequence"/>
</dbReference>
<dbReference type="GO" id="GO:0015074">
    <property type="term" value="P:DNA integration"/>
    <property type="evidence" value="ECO:0007669"/>
    <property type="project" value="UniProtKB-KW"/>
</dbReference>
<dbReference type="Pfam" id="PF13102">
    <property type="entry name" value="Phage_int_SAM_5"/>
    <property type="match status" value="1"/>
</dbReference>
<evidence type="ECO:0000259" key="6">
    <source>
        <dbReference type="PROSITE" id="PS51898"/>
    </source>
</evidence>
<dbReference type="InterPro" id="IPR010998">
    <property type="entry name" value="Integrase_recombinase_N"/>
</dbReference>
<dbReference type="PANTHER" id="PTHR30349">
    <property type="entry name" value="PHAGE INTEGRASE-RELATED"/>
    <property type="match status" value="1"/>
</dbReference>
<evidence type="ECO:0000256" key="5">
    <source>
        <dbReference type="PROSITE-ProRule" id="PRU01248"/>
    </source>
</evidence>
<dbReference type="PROSITE" id="PS51898">
    <property type="entry name" value="TYR_RECOMBINASE"/>
    <property type="match status" value="1"/>
</dbReference>
<comment type="caution">
    <text evidence="8">The sequence shown here is derived from an EMBL/GenBank/DDBJ whole genome shotgun (WGS) entry which is preliminary data.</text>
</comment>
<evidence type="ECO:0000256" key="2">
    <source>
        <dbReference type="ARBA" id="ARBA00022908"/>
    </source>
</evidence>
<comment type="similarity">
    <text evidence="1">Belongs to the 'phage' integrase family.</text>
</comment>
<organism evidence="8 9">
    <name type="scientific">Bacteroides xylanisolvens</name>
    <dbReference type="NCBI Taxonomy" id="371601"/>
    <lineage>
        <taxon>Bacteria</taxon>
        <taxon>Pseudomonadati</taxon>
        <taxon>Bacteroidota</taxon>
        <taxon>Bacteroidia</taxon>
        <taxon>Bacteroidales</taxon>
        <taxon>Bacteroidaceae</taxon>
        <taxon>Bacteroides</taxon>
    </lineage>
</organism>
<feature type="domain" description="Core-binding (CB)" evidence="7">
    <location>
        <begin position="107"/>
        <end position="190"/>
    </location>
</feature>
<accession>A0A4Q5DT29</accession>
<dbReference type="InterPro" id="IPR011010">
    <property type="entry name" value="DNA_brk_join_enz"/>
</dbReference>
<keyword evidence="4" id="KW-0233">DNA recombination</keyword>
<dbReference type="PANTHER" id="PTHR30349:SF64">
    <property type="entry name" value="PROPHAGE INTEGRASE INTD-RELATED"/>
    <property type="match status" value="1"/>
</dbReference>
<dbReference type="CDD" id="cd01185">
    <property type="entry name" value="INTN1_C_like"/>
    <property type="match status" value="1"/>
</dbReference>
<evidence type="ECO:0000256" key="3">
    <source>
        <dbReference type="ARBA" id="ARBA00023125"/>
    </source>
</evidence>
<evidence type="ECO:0000259" key="7">
    <source>
        <dbReference type="PROSITE" id="PS51900"/>
    </source>
</evidence>
<dbReference type="EMBL" id="WDER01000065">
    <property type="protein sequence ID" value="KAB6079663.1"/>
    <property type="molecule type" value="Genomic_DNA"/>
</dbReference>
<gene>
    <name evidence="8" type="ORF">GA560_19070</name>
</gene>
<dbReference type="Gene3D" id="1.10.150.130">
    <property type="match status" value="1"/>
</dbReference>
<dbReference type="RefSeq" id="WP_149923599.1">
    <property type="nucleotide sequence ID" value="NZ_RCXZ01000004.1"/>
</dbReference>
<dbReference type="AlphaFoldDB" id="A0A4Q5DT29"/>
<dbReference type="InterPro" id="IPR044068">
    <property type="entry name" value="CB"/>
</dbReference>
<dbReference type="Gene3D" id="1.10.443.10">
    <property type="entry name" value="Intergrase catalytic core"/>
    <property type="match status" value="1"/>
</dbReference>
<dbReference type="Pfam" id="PF00589">
    <property type="entry name" value="Phage_integrase"/>
    <property type="match status" value="1"/>
</dbReference>
<reference evidence="8 9" key="1">
    <citation type="journal article" date="2019" name="Nat. Med.">
        <title>A library of human gut bacterial isolates paired with longitudinal multiomics data enables mechanistic microbiome research.</title>
        <authorList>
            <person name="Poyet M."/>
            <person name="Groussin M."/>
            <person name="Gibbons S.M."/>
            <person name="Avila-Pacheco J."/>
            <person name="Jiang X."/>
            <person name="Kearney S.M."/>
            <person name="Perrotta A.R."/>
            <person name="Berdy B."/>
            <person name="Zhao S."/>
            <person name="Lieberman T.D."/>
            <person name="Swanson P.K."/>
            <person name="Smith M."/>
            <person name="Roesemann S."/>
            <person name="Alexander J.E."/>
            <person name="Rich S.A."/>
            <person name="Livny J."/>
            <person name="Vlamakis H."/>
            <person name="Clish C."/>
            <person name="Bullock K."/>
            <person name="Deik A."/>
            <person name="Scott J."/>
            <person name="Pierce K.A."/>
            <person name="Xavier R.J."/>
            <person name="Alm E.J."/>
        </authorList>
    </citation>
    <scope>NUCLEOTIDE SEQUENCE [LARGE SCALE GENOMIC DNA]</scope>
    <source>
        <strain evidence="8 9">BIOML-A73</strain>
    </source>
</reference>
<name>A0A4Q5DT29_9BACE</name>
<evidence type="ECO:0000313" key="8">
    <source>
        <dbReference type="EMBL" id="KAB6079663.1"/>
    </source>
</evidence>
<dbReference type="InterPro" id="IPR013762">
    <property type="entry name" value="Integrase-like_cat_sf"/>
</dbReference>
<dbReference type="GO" id="GO:0006310">
    <property type="term" value="P:DNA recombination"/>
    <property type="evidence" value="ECO:0007669"/>
    <property type="project" value="UniProtKB-KW"/>
</dbReference>
<dbReference type="InterPro" id="IPR025269">
    <property type="entry name" value="SAM-like_dom"/>
</dbReference>
<dbReference type="GO" id="GO:0003677">
    <property type="term" value="F:DNA binding"/>
    <property type="evidence" value="ECO:0007669"/>
    <property type="project" value="UniProtKB-UniRule"/>
</dbReference>
<dbReference type="PROSITE" id="PS51900">
    <property type="entry name" value="CB"/>
    <property type="match status" value="1"/>
</dbReference>